<dbReference type="GO" id="GO:0003920">
    <property type="term" value="F:GMP reductase activity"/>
    <property type="evidence" value="ECO:0007669"/>
    <property type="project" value="UniProtKB-EC"/>
</dbReference>
<evidence type="ECO:0000256" key="4">
    <source>
        <dbReference type="ARBA" id="ARBA00022857"/>
    </source>
</evidence>
<dbReference type="EMBL" id="MN739245">
    <property type="protein sequence ID" value="QHS95229.1"/>
    <property type="molecule type" value="Genomic_DNA"/>
</dbReference>
<evidence type="ECO:0000259" key="10">
    <source>
        <dbReference type="Pfam" id="PF00478"/>
    </source>
</evidence>
<evidence type="ECO:0000256" key="7">
    <source>
        <dbReference type="ARBA" id="ARBA00030699"/>
    </source>
</evidence>
<keyword evidence="3" id="KW-0479">Metal-binding</keyword>
<dbReference type="PIRSF" id="PIRSF000235">
    <property type="entry name" value="GMP_reductase"/>
    <property type="match status" value="1"/>
</dbReference>
<dbReference type="InterPro" id="IPR015875">
    <property type="entry name" value="IMP_DH/GMP_Rdtase_CS"/>
</dbReference>
<dbReference type="InterPro" id="IPR001093">
    <property type="entry name" value="IMP_DH_GMPRt"/>
</dbReference>
<keyword evidence="4" id="KW-0521">NADP</keyword>
<dbReference type="GO" id="GO:0009117">
    <property type="term" value="P:nucleotide metabolic process"/>
    <property type="evidence" value="ECO:0007669"/>
    <property type="project" value="InterPro"/>
</dbReference>
<comment type="catalytic activity">
    <reaction evidence="9">
        <text>IMP + NH4(+) + NADP(+) = GMP + NADPH + 2 H(+)</text>
        <dbReference type="Rhea" id="RHEA:17185"/>
        <dbReference type="ChEBI" id="CHEBI:15378"/>
        <dbReference type="ChEBI" id="CHEBI:28938"/>
        <dbReference type="ChEBI" id="CHEBI:57783"/>
        <dbReference type="ChEBI" id="CHEBI:58053"/>
        <dbReference type="ChEBI" id="CHEBI:58115"/>
        <dbReference type="ChEBI" id="CHEBI:58349"/>
        <dbReference type="EC" id="1.7.1.7"/>
    </reaction>
</comment>
<feature type="domain" description="IMP dehydrogenase/GMP reductase" evidence="10">
    <location>
        <begin position="10"/>
        <end position="334"/>
    </location>
</feature>
<reference evidence="11" key="1">
    <citation type="journal article" date="2020" name="Nature">
        <title>Giant virus diversity and host interactions through global metagenomics.</title>
        <authorList>
            <person name="Schulz F."/>
            <person name="Roux S."/>
            <person name="Paez-Espino D."/>
            <person name="Jungbluth S."/>
            <person name="Walsh D.A."/>
            <person name="Denef V.J."/>
            <person name="McMahon K.D."/>
            <person name="Konstantinidis K.T."/>
            <person name="Eloe-Fadrosh E.A."/>
            <person name="Kyrpides N.C."/>
            <person name="Woyke T."/>
        </authorList>
    </citation>
    <scope>NUCLEOTIDE SEQUENCE</scope>
    <source>
        <strain evidence="11">GVMAG-M-3300018428-35</strain>
    </source>
</reference>
<evidence type="ECO:0000313" key="11">
    <source>
        <dbReference type="EMBL" id="QHS95229.1"/>
    </source>
</evidence>
<dbReference type="PANTHER" id="PTHR43170:SF5">
    <property type="entry name" value="GMP REDUCTASE"/>
    <property type="match status" value="1"/>
</dbReference>
<dbReference type="SUPFAM" id="SSF51412">
    <property type="entry name" value="Inosine monophosphate dehydrogenase (IMPDH)"/>
    <property type="match status" value="1"/>
</dbReference>
<dbReference type="EC" id="1.7.1.7" evidence="1"/>
<dbReference type="CDD" id="cd00381">
    <property type="entry name" value="IMPDH"/>
    <property type="match status" value="1"/>
</dbReference>
<protein>
    <recommendedName>
        <fullName evidence="2">GMP reductase</fullName>
        <ecNumber evidence="1">1.7.1.7</ecNumber>
    </recommendedName>
    <alternativeName>
        <fullName evidence="7">Guanosine 5'-monophosphate oxidoreductase</fullName>
    </alternativeName>
</protein>
<dbReference type="GO" id="GO:0046872">
    <property type="term" value="F:metal ion binding"/>
    <property type="evidence" value="ECO:0007669"/>
    <property type="project" value="UniProtKB-KW"/>
</dbReference>
<dbReference type="PROSITE" id="PS00487">
    <property type="entry name" value="IMP_DH_GMP_RED"/>
    <property type="match status" value="1"/>
</dbReference>
<dbReference type="GO" id="GO:1902560">
    <property type="term" value="C:GMP reductase complex"/>
    <property type="evidence" value="ECO:0007669"/>
    <property type="project" value="InterPro"/>
</dbReference>
<evidence type="ECO:0000256" key="8">
    <source>
        <dbReference type="ARBA" id="ARBA00037691"/>
    </source>
</evidence>
<evidence type="ECO:0000256" key="1">
    <source>
        <dbReference type="ARBA" id="ARBA00012678"/>
    </source>
</evidence>
<accession>A0A6C0BUH6</accession>
<name>A0A6C0BUH6_9ZZZZ</name>
<evidence type="ECO:0000256" key="2">
    <source>
        <dbReference type="ARBA" id="ARBA00015800"/>
    </source>
</evidence>
<evidence type="ECO:0000256" key="9">
    <source>
        <dbReference type="ARBA" id="ARBA00048616"/>
    </source>
</evidence>
<dbReference type="InterPro" id="IPR005993">
    <property type="entry name" value="GMPR"/>
</dbReference>
<dbReference type="AlphaFoldDB" id="A0A6C0BUH6"/>
<dbReference type="Pfam" id="PF00478">
    <property type="entry name" value="IMPDH"/>
    <property type="match status" value="1"/>
</dbReference>
<evidence type="ECO:0000256" key="6">
    <source>
        <dbReference type="ARBA" id="ARBA00023002"/>
    </source>
</evidence>
<dbReference type="HAMAP" id="MF_00596">
    <property type="entry name" value="GMP_reduct_type1"/>
    <property type="match status" value="1"/>
</dbReference>
<organism evidence="11">
    <name type="scientific">viral metagenome</name>
    <dbReference type="NCBI Taxonomy" id="1070528"/>
    <lineage>
        <taxon>unclassified sequences</taxon>
        <taxon>metagenomes</taxon>
        <taxon>organismal metagenomes</taxon>
    </lineage>
</organism>
<dbReference type="InterPro" id="IPR050139">
    <property type="entry name" value="GMP_reductase"/>
</dbReference>
<dbReference type="NCBIfam" id="NF003470">
    <property type="entry name" value="PRK05096.1"/>
    <property type="match status" value="1"/>
</dbReference>
<dbReference type="InterPro" id="IPR013785">
    <property type="entry name" value="Aldolase_TIM"/>
</dbReference>
<sequence length="341" mass="37796">MMKVESDIKLDFSDVLIRPKRSTLESRSEINLEREFKFPHSTQIWKGVPIIASNMDTVGTVSMYQSLKEKNMLTCFHKFLNIDEYPENERNNYIISIGIRTEDYLKLSEIYKYTPEKCNIVCIDIANGYIQKLVEFCQRVRKLIPHCILIAGNVVTREMVEELIINGKVDIVKVGIGSGSVCTTRLQTGVGMPQLSCILECADAAHGCGGHIISDGGITCPGDASKAFGAGADFVMLGSMLSGHEQSGGELIEEDGKLYKVFYGMSSDTAMNKHYGGVSKYRSSEGKTVKVEYKGPVENTILDLLGGIRSTCTYVNAKNLKDLSKCTTFMRVNNQVNKIYG</sequence>
<keyword evidence="5" id="KW-0630">Potassium</keyword>
<dbReference type="PANTHER" id="PTHR43170">
    <property type="entry name" value="GMP REDUCTASE"/>
    <property type="match status" value="1"/>
</dbReference>
<evidence type="ECO:0000256" key="3">
    <source>
        <dbReference type="ARBA" id="ARBA00022723"/>
    </source>
</evidence>
<dbReference type="Gene3D" id="3.20.20.70">
    <property type="entry name" value="Aldolase class I"/>
    <property type="match status" value="1"/>
</dbReference>
<dbReference type="SMART" id="SM01240">
    <property type="entry name" value="IMPDH"/>
    <property type="match status" value="1"/>
</dbReference>
<keyword evidence="6" id="KW-0560">Oxidoreductase</keyword>
<proteinExistence type="inferred from homology"/>
<evidence type="ECO:0000256" key="5">
    <source>
        <dbReference type="ARBA" id="ARBA00022958"/>
    </source>
</evidence>
<comment type="function">
    <text evidence="8">Catalyzes the irreversible NADPH-dependent deamination of GMP to IMP. It functions in the conversion of nucleobase, nucleoside and nucleotide derivatives of G to A nucleotides, and in maintaining the intracellular balance of A and G nucleotides.</text>
</comment>